<dbReference type="RefSeq" id="WP_089073980.1">
    <property type="nucleotide sequence ID" value="NZ_CBCSAM010000002.1"/>
</dbReference>
<dbReference type="KEGG" id="pmai:CF386_08360"/>
<dbReference type="AlphaFoldDB" id="A0A220VFW2"/>
<evidence type="ECO:0000256" key="1">
    <source>
        <dbReference type="SAM" id="SignalP"/>
    </source>
</evidence>
<sequence>MIKKLVPILLVAVSYSTNIYASESPSDKNSNFGKNTQVIVLLRHAEKAAGPFNSTIYSGNNLSTTGTKRSLLLPAYFEKVLSYQMKNYKIPVVLQPDEQVRKMIENDYQNIGNELSSTINEPSYIFATSPQQYWGNQYYTRPFTTIMPFANSIDQQVNGNFYLGWTPVNSYDSGDNYLGCYNAKAINLSEEIKKSIFKSTKTICQADKAANKNEKFSALPKDILTEVLNNWSKRTVIDPNQEGSKILGPNQEHTIQVPAKHYRESITYISWEHDMASYLAQSLIERLVPEKSNNPLQISKANLLKLVTKNYGKSDQTRTWQNDDYGTVFVFVIQWKKDNAQKINTFTGQTNYQKDIKQLDVYRLNQSLPKFEDYKKLDKNTLVQIYPINPSSKLRTGDYDKYILMNLNKTSPNSLLPINASLFDNYYIWPNEQGSYKDGDIVSNAIKGNDAMFRCIDSNQCNISEPELLSKGKDTTLSSGWEILCGGQVHKELTKDNLISNKKIPFCSNIFNLKTAR</sequence>
<evidence type="ECO:0000313" key="2">
    <source>
        <dbReference type="EMBL" id="ASK79072.1"/>
    </source>
</evidence>
<keyword evidence="1" id="KW-0732">Signal</keyword>
<accession>A0A220VFW2</accession>
<keyword evidence="3" id="KW-1185">Reference proteome</keyword>
<dbReference type="OrthoDB" id="7001291at2"/>
<proteinExistence type="predicted"/>
<organism evidence="2 3">
    <name type="scientific">Paraphotobacterium marinum</name>
    <dbReference type="NCBI Taxonomy" id="1755811"/>
    <lineage>
        <taxon>Bacteria</taxon>
        <taxon>Pseudomonadati</taxon>
        <taxon>Pseudomonadota</taxon>
        <taxon>Gammaproteobacteria</taxon>
        <taxon>Vibrionales</taxon>
        <taxon>Vibrionaceae</taxon>
        <taxon>Paraphotobacterium</taxon>
    </lineage>
</organism>
<feature type="signal peptide" evidence="1">
    <location>
        <begin position="1"/>
        <end position="21"/>
    </location>
</feature>
<dbReference type="Proteomes" id="UP000242175">
    <property type="component" value="Chromosome small"/>
</dbReference>
<gene>
    <name evidence="2" type="ORF">CF386_08360</name>
</gene>
<name>A0A220VFW2_9GAMM</name>
<evidence type="ECO:0000313" key="3">
    <source>
        <dbReference type="Proteomes" id="UP000242175"/>
    </source>
</evidence>
<dbReference type="EMBL" id="CP022356">
    <property type="protein sequence ID" value="ASK79072.1"/>
    <property type="molecule type" value="Genomic_DNA"/>
</dbReference>
<protein>
    <recommendedName>
        <fullName evidence="4">Histidine phosphatase family protein</fullName>
    </recommendedName>
</protein>
<reference evidence="2 3" key="1">
    <citation type="journal article" date="2016" name="Int. J. Syst. Evol. Microbiol.">
        <title>Paraphotobacterium marinum gen. nov., sp. nov., a member of the family Vibrionaceae, isolated from surface seawater.</title>
        <authorList>
            <person name="Huang Z."/>
            <person name="Dong C."/>
            <person name="Shao Z."/>
        </authorList>
    </citation>
    <scope>NUCLEOTIDE SEQUENCE [LARGE SCALE GENOMIC DNA]</scope>
    <source>
        <strain evidence="2 3">NSCS20N07D</strain>
    </source>
</reference>
<feature type="chain" id="PRO_5012894617" description="Histidine phosphatase family protein" evidence="1">
    <location>
        <begin position="22"/>
        <end position="517"/>
    </location>
</feature>
<evidence type="ECO:0008006" key="4">
    <source>
        <dbReference type="Google" id="ProtNLM"/>
    </source>
</evidence>